<dbReference type="OrthoDB" id="7031433at2"/>
<evidence type="ECO:0000313" key="1">
    <source>
        <dbReference type="EMBL" id="SAK65539.1"/>
    </source>
</evidence>
<comment type="caution">
    <text evidence="1">The sequence shown here is derived from an EMBL/GenBank/DDBJ whole genome shotgun (WGS) entry which is preliminary data.</text>
</comment>
<reference evidence="1" key="1">
    <citation type="submission" date="2016-01" db="EMBL/GenBank/DDBJ databases">
        <authorList>
            <person name="Peeters C."/>
        </authorList>
    </citation>
    <scope>NUCLEOTIDE SEQUENCE [LARGE SCALE GENOMIC DNA]</scope>
    <source>
        <strain evidence="1">LMG 29323</strain>
    </source>
</reference>
<sequence length="76" mass="7997">MSIGGPAFPVPDVLNSNGQIQPSSEAGMTLRDYLAAQALIGLLSRPVGTTVMQNPQQRFAETAYAYADAMIAARGK</sequence>
<organism evidence="1 2">
    <name type="scientific">Caballeronia pedi</name>
    <dbReference type="NCBI Taxonomy" id="1777141"/>
    <lineage>
        <taxon>Bacteria</taxon>
        <taxon>Pseudomonadati</taxon>
        <taxon>Pseudomonadota</taxon>
        <taxon>Betaproteobacteria</taxon>
        <taxon>Burkholderiales</taxon>
        <taxon>Burkholderiaceae</taxon>
        <taxon>Caballeronia</taxon>
    </lineage>
</organism>
<protein>
    <submittedName>
        <fullName evidence="1">Uncharacterized protein</fullName>
    </submittedName>
</protein>
<dbReference type="Proteomes" id="UP000054911">
    <property type="component" value="Unassembled WGS sequence"/>
</dbReference>
<evidence type="ECO:0000313" key="2">
    <source>
        <dbReference type="Proteomes" id="UP000054911"/>
    </source>
</evidence>
<name>A0A158B6B1_9BURK</name>
<accession>A0A158B6B1</accession>
<dbReference type="RefSeq" id="WP_143328050.1">
    <property type="nucleotide sequence ID" value="NZ_FCOE02000009.1"/>
</dbReference>
<dbReference type="EMBL" id="FCOE02000009">
    <property type="protein sequence ID" value="SAK65539.1"/>
    <property type="molecule type" value="Genomic_DNA"/>
</dbReference>
<gene>
    <name evidence="1" type="ORF">AWB80_03082</name>
</gene>
<keyword evidence="2" id="KW-1185">Reference proteome</keyword>
<dbReference type="AlphaFoldDB" id="A0A158B6B1"/>
<proteinExistence type="predicted"/>